<dbReference type="KEGG" id="ttu:TERTU_3555"/>
<protein>
    <submittedName>
        <fullName evidence="1">Uncharacterized protein</fullName>
    </submittedName>
</protein>
<dbReference type="HOGENOM" id="CLU_3334111_0_0_6"/>
<evidence type="ECO:0000313" key="2">
    <source>
        <dbReference type="Proteomes" id="UP000009080"/>
    </source>
</evidence>
<proteinExistence type="predicted"/>
<reference evidence="1 2" key="1">
    <citation type="journal article" date="2009" name="PLoS ONE">
        <title>The complete genome of Teredinibacter turnerae T7901: an intracellular endosymbiont of marine wood-boring bivalves (shipworms).</title>
        <authorList>
            <person name="Yang J.C."/>
            <person name="Madupu R."/>
            <person name="Durkin A.S."/>
            <person name="Ekborg N.A."/>
            <person name="Pedamallu C.S."/>
            <person name="Hostetler J.B."/>
            <person name="Radune D."/>
            <person name="Toms B.S."/>
            <person name="Henrissat B."/>
            <person name="Coutinho P.M."/>
            <person name="Schwarz S."/>
            <person name="Field L."/>
            <person name="Trindade-Silva A.E."/>
            <person name="Soares C.A.G."/>
            <person name="Elshahawi S."/>
            <person name="Hanora A."/>
            <person name="Schmidt E.W."/>
            <person name="Haygood M.G."/>
            <person name="Posfai J."/>
            <person name="Benner J."/>
            <person name="Madinger C."/>
            <person name="Nove J."/>
            <person name="Anton B."/>
            <person name="Chaudhary K."/>
            <person name="Foster J."/>
            <person name="Holman A."/>
            <person name="Kumar S."/>
            <person name="Lessard P.A."/>
            <person name="Luyten Y.A."/>
            <person name="Slatko B."/>
            <person name="Wood N."/>
            <person name="Wu B."/>
            <person name="Teplitski M."/>
            <person name="Mougous J.D."/>
            <person name="Ward N."/>
            <person name="Eisen J.A."/>
            <person name="Badger J.H."/>
            <person name="Distel D.L."/>
        </authorList>
    </citation>
    <scope>NUCLEOTIDE SEQUENCE [LARGE SCALE GENOMIC DNA]</scope>
    <source>
        <strain evidence="2">ATCC 39867 / T7901</strain>
    </source>
</reference>
<gene>
    <name evidence="1" type="ordered locus">TERTU_3555</name>
</gene>
<keyword evidence="2" id="KW-1185">Reference proteome</keyword>
<name>C5BRH3_TERTT</name>
<dbReference type="EMBL" id="CP001614">
    <property type="protein sequence ID" value="ACR13216.1"/>
    <property type="molecule type" value="Genomic_DNA"/>
</dbReference>
<evidence type="ECO:0000313" key="1">
    <source>
        <dbReference type="EMBL" id="ACR13216.1"/>
    </source>
</evidence>
<dbReference type="Proteomes" id="UP000009080">
    <property type="component" value="Chromosome"/>
</dbReference>
<organism evidence="1 2">
    <name type="scientific">Teredinibacter turnerae (strain ATCC 39867 / T7901)</name>
    <dbReference type="NCBI Taxonomy" id="377629"/>
    <lineage>
        <taxon>Bacteria</taxon>
        <taxon>Pseudomonadati</taxon>
        <taxon>Pseudomonadota</taxon>
        <taxon>Gammaproteobacteria</taxon>
        <taxon>Cellvibrionales</taxon>
        <taxon>Cellvibrionaceae</taxon>
        <taxon>Teredinibacter</taxon>
    </lineage>
</organism>
<sequence>MYGPPAESEHKKTGQLAGSKFYHELLRLDDYFPFESFM</sequence>
<dbReference type="AlphaFoldDB" id="C5BRH3"/>
<accession>C5BRH3</accession>
<dbReference type="STRING" id="377629.TERTU_3555"/>